<dbReference type="SUPFAM" id="SSF52402">
    <property type="entry name" value="Adenine nucleotide alpha hydrolases-like"/>
    <property type="match status" value="1"/>
</dbReference>
<dbReference type="InterPro" id="IPR014729">
    <property type="entry name" value="Rossmann-like_a/b/a_fold"/>
</dbReference>
<evidence type="ECO:0000259" key="1">
    <source>
        <dbReference type="Pfam" id="PF01507"/>
    </source>
</evidence>
<name>A0A918CDJ8_9DEIO</name>
<dbReference type="EMBL" id="BMQL01000020">
    <property type="protein sequence ID" value="GGR17208.1"/>
    <property type="molecule type" value="Genomic_DNA"/>
</dbReference>
<evidence type="ECO:0000313" key="2">
    <source>
        <dbReference type="EMBL" id="GGR17208.1"/>
    </source>
</evidence>
<keyword evidence="3" id="KW-1185">Reference proteome</keyword>
<accession>A0A918CDJ8</accession>
<dbReference type="Proteomes" id="UP000603865">
    <property type="component" value="Unassembled WGS sequence"/>
</dbReference>
<sequence length="269" mass="30048">MIPDEVLRAADAGALFVKNDSGGKDSAASGLVIETFVPPWQQLVIHATLGESEWPGALEKAREHAQHANADFIVVQAKHTFLEKVQQRFETRPSVPSFPSPAMRWCTSDLKTRVLNSAIIKYAAANGYTSVVNVMGLRAQESRRRAAKPPCRVHPTYTLQPKQYKNGTSKVGRQWLEYLPIHDLSTEEVFGRIADAGLTPHHAYALGNERMSCTFCIMGCSGDLRNGAVHRPELYRKYVEMERQTGWAFHASMKPLPQITGIHPDEELR</sequence>
<feature type="domain" description="Phosphoadenosine phosphosulphate reductase" evidence="1">
    <location>
        <begin position="21"/>
        <end position="216"/>
    </location>
</feature>
<proteinExistence type="predicted"/>
<dbReference type="Pfam" id="PF01507">
    <property type="entry name" value="PAPS_reduct"/>
    <property type="match status" value="1"/>
</dbReference>
<dbReference type="RefSeq" id="WP_229776110.1">
    <property type="nucleotide sequence ID" value="NZ_BMQL01000020.1"/>
</dbReference>
<dbReference type="InterPro" id="IPR002500">
    <property type="entry name" value="PAPS_reduct_dom"/>
</dbReference>
<dbReference type="AlphaFoldDB" id="A0A918CDJ8"/>
<evidence type="ECO:0000313" key="3">
    <source>
        <dbReference type="Proteomes" id="UP000603865"/>
    </source>
</evidence>
<dbReference type="GO" id="GO:0003824">
    <property type="term" value="F:catalytic activity"/>
    <property type="evidence" value="ECO:0007669"/>
    <property type="project" value="InterPro"/>
</dbReference>
<dbReference type="Gene3D" id="3.40.50.620">
    <property type="entry name" value="HUPs"/>
    <property type="match status" value="1"/>
</dbReference>
<protein>
    <recommendedName>
        <fullName evidence="1">Phosphoadenosine phosphosulphate reductase domain-containing protein</fullName>
    </recommendedName>
</protein>
<reference evidence="2" key="2">
    <citation type="submission" date="2020-09" db="EMBL/GenBank/DDBJ databases">
        <authorList>
            <person name="Sun Q."/>
            <person name="Ohkuma M."/>
        </authorList>
    </citation>
    <scope>NUCLEOTIDE SEQUENCE</scope>
    <source>
        <strain evidence="2">JCM 31311</strain>
    </source>
</reference>
<reference evidence="2" key="1">
    <citation type="journal article" date="2014" name="Int. J. Syst. Evol. Microbiol.">
        <title>Complete genome sequence of Corynebacterium casei LMG S-19264T (=DSM 44701T), isolated from a smear-ripened cheese.</title>
        <authorList>
            <consortium name="US DOE Joint Genome Institute (JGI-PGF)"/>
            <person name="Walter F."/>
            <person name="Albersmeier A."/>
            <person name="Kalinowski J."/>
            <person name="Ruckert C."/>
        </authorList>
    </citation>
    <scope>NUCLEOTIDE SEQUENCE</scope>
    <source>
        <strain evidence="2">JCM 31311</strain>
    </source>
</reference>
<comment type="caution">
    <text evidence="2">The sequence shown here is derived from an EMBL/GenBank/DDBJ whole genome shotgun (WGS) entry which is preliminary data.</text>
</comment>
<organism evidence="2 3">
    <name type="scientific">Deinococcus ruber</name>
    <dbReference type="NCBI Taxonomy" id="1848197"/>
    <lineage>
        <taxon>Bacteria</taxon>
        <taxon>Thermotogati</taxon>
        <taxon>Deinococcota</taxon>
        <taxon>Deinococci</taxon>
        <taxon>Deinococcales</taxon>
        <taxon>Deinococcaceae</taxon>
        <taxon>Deinococcus</taxon>
    </lineage>
</organism>
<gene>
    <name evidence="2" type="ORF">GCM10008957_32280</name>
</gene>